<feature type="transmembrane region" description="Helical" evidence="5">
    <location>
        <begin position="29"/>
        <end position="47"/>
    </location>
</feature>
<comment type="subcellular location">
    <subcellularLocation>
        <location evidence="1">Membrane</location>
        <topology evidence="1">Multi-pass membrane protein</topology>
    </subcellularLocation>
</comment>
<feature type="transmembrane region" description="Helical" evidence="5">
    <location>
        <begin position="125"/>
        <end position="146"/>
    </location>
</feature>
<name>A0A927UBG7_9FIRM</name>
<dbReference type="GO" id="GO:0009403">
    <property type="term" value="P:toxin biosynthetic process"/>
    <property type="evidence" value="ECO:0007669"/>
    <property type="project" value="InterPro"/>
</dbReference>
<sequence>MELNYLLIAFAILMLICIIRGATKGMLRIIFGLVAWIFLICLVNFSTDVVSSYIRTNTALPATIQENLDLHLHERYNASEEKEAGSGEDAVKVLVPPSIKEKIEESVQSSIDGTITIIASELTEAAIKGISTIICVISGILIIFLLDKLIKAIGFVPGVRDINRFMGILAGFLEGILLIWLIMFIADCFPTSTYGRFVIENTENDQMLYFIYQNNIIERIIGI</sequence>
<evidence type="ECO:0000256" key="4">
    <source>
        <dbReference type="ARBA" id="ARBA00023136"/>
    </source>
</evidence>
<keyword evidence="4 5" id="KW-0472">Membrane</keyword>
<evidence type="ECO:0000256" key="2">
    <source>
        <dbReference type="ARBA" id="ARBA00022692"/>
    </source>
</evidence>
<keyword evidence="3 5" id="KW-1133">Transmembrane helix</keyword>
<dbReference type="Pfam" id="PF02674">
    <property type="entry name" value="Colicin_V"/>
    <property type="match status" value="1"/>
</dbReference>
<organism evidence="6 7">
    <name type="scientific">Pseudobutyrivibrio ruminis</name>
    <dbReference type="NCBI Taxonomy" id="46206"/>
    <lineage>
        <taxon>Bacteria</taxon>
        <taxon>Bacillati</taxon>
        <taxon>Bacillota</taxon>
        <taxon>Clostridia</taxon>
        <taxon>Lachnospirales</taxon>
        <taxon>Lachnospiraceae</taxon>
        <taxon>Pseudobutyrivibrio</taxon>
    </lineage>
</organism>
<dbReference type="InterPro" id="IPR003825">
    <property type="entry name" value="Colicin-V_CvpA"/>
</dbReference>
<accession>A0A927UBG7</accession>
<dbReference type="GO" id="GO:0016020">
    <property type="term" value="C:membrane"/>
    <property type="evidence" value="ECO:0007669"/>
    <property type="project" value="UniProtKB-SubCell"/>
</dbReference>
<keyword evidence="2 5" id="KW-0812">Transmembrane</keyword>
<gene>
    <name evidence="6" type="ORF">E7272_12270</name>
</gene>
<proteinExistence type="predicted"/>
<feature type="transmembrane region" description="Helical" evidence="5">
    <location>
        <begin position="167"/>
        <end position="186"/>
    </location>
</feature>
<dbReference type="EMBL" id="SVER01000040">
    <property type="protein sequence ID" value="MBE5920601.1"/>
    <property type="molecule type" value="Genomic_DNA"/>
</dbReference>
<comment type="caution">
    <text evidence="6">The sequence shown here is derived from an EMBL/GenBank/DDBJ whole genome shotgun (WGS) entry which is preliminary data.</text>
</comment>
<evidence type="ECO:0000256" key="3">
    <source>
        <dbReference type="ARBA" id="ARBA00022989"/>
    </source>
</evidence>
<dbReference type="Proteomes" id="UP000766246">
    <property type="component" value="Unassembled WGS sequence"/>
</dbReference>
<evidence type="ECO:0000313" key="7">
    <source>
        <dbReference type="Proteomes" id="UP000766246"/>
    </source>
</evidence>
<evidence type="ECO:0000313" key="6">
    <source>
        <dbReference type="EMBL" id="MBE5920601.1"/>
    </source>
</evidence>
<reference evidence="6" key="1">
    <citation type="submission" date="2019-04" db="EMBL/GenBank/DDBJ databases">
        <title>Evolution of Biomass-Degrading Anaerobic Consortia Revealed by Metagenomics.</title>
        <authorList>
            <person name="Peng X."/>
        </authorList>
    </citation>
    <scope>NUCLEOTIDE SEQUENCE</scope>
    <source>
        <strain evidence="6">SIG311</strain>
    </source>
</reference>
<feature type="transmembrane region" description="Helical" evidence="5">
    <location>
        <begin position="6"/>
        <end position="22"/>
    </location>
</feature>
<evidence type="ECO:0000256" key="1">
    <source>
        <dbReference type="ARBA" id="ARBA00004141"/>
    </source>
</evidence>
<protein>
    <submittedName>
        <fullName evidence="6">CvpA family protein</fullName>
    </submittedName>
</protein>
<dbReference type="AlphaFoldDB" id="A0A927UBG7"/>
<evidence type="ECO:0000256" key="5">
    <source>
        <dbReference type="SAM" id="Phobius"/>
    </source>
</evidence>